<evidence type="ECO:0000313" key="2">
    <source>
        <dbReference type="Proteomes" id="UP001160625"/>
    </source>
</evidence>
<proteinExistence type="predicted"/>
<name>A0ABT6N1J3_9SPHN</name>
<comment type="caution">
    <text evidence="1">The sequence shown here is derived from an EMBL/GenBank/DDBJ whole genome shotgun (WGS) entry which is preliminary data.</text>
</comment>
<gene>
    <name evidence="1" type="ORF">QGN17_09285</name>
</gene>
<dbReference type="EMBL" id="JARYGZ010000001">
    <property type="protein sequence ID" value="MDH7638921.1"/>
    <property type="molecule type" value="Genomic_DNA"/>
</dbReference>
<protein>
    <submittedName>
        <fullName evidence="1">Uncharacterized protein</fullName>
    </submittedName>
</protein>
<keyword evidence="2" id="KW-1185">Reference proteome</keyword>
<dbReference type="Proteomes" id="UP001160625">
    <property type="component" value="Unassembled WGS sequence"/>
</dbReference>
<reference evidence="1" key="1">
    <citation type="submission" date="2023-04" db="EMBL/GenBank/DDBJ databases">
        <title>Sphingomonas sp. MAHUQ-71 isolated from rice field.</title>
        <authorList>
            <person name="Huq M.A."/>
        </authorList>
    </citation>
    <scope>NUCLEOTIDE SEQUENCE</scope>
    <source>
        <strain evidence="1">MAHUQ-71</strain>
    </source>
</reference>
<accession>A0ABT6N1J3</accession>
<organism evidence="1 2">
    <name type="scientific">Sphingomonas oryzagri</name>
    <dbReference type="NCBI Taxonomy" id="3042314"/>
    <lineage>
        <taxon>Bacteria</taxon>
        <taxon>Pseudomonadati</taxon>
        <taxon>Pseudomonadota</taxon>
        <taxon>Alphaproteobacteria</taxon>
        <taxon>Sphingomonadales</taxon>
        <taxon>Sphingomonadaceae</taxon>
        <taxon>Sphingomonas</taxon>
    </lineage>
</organism>
<dbReference type="RefSeq" id="WP_281044193.1">
    <property type="nucleotide sequence ID" value="NZ_JARYGZ010000001.1"/>
</dbReference>
<sequence length="143" mass="15300">METLLQLAERVEGLAGPNRNVDALIAPLQGLRVVDEGHPIGRMCYDDIGAAQLMPRYTASLDAAMSLVPEGQGVQVDRYWIASVDGPVWHAHVTSPTTKPNVIVGSDYNEAWDCASAALALCAASLKAIHALRARAAEQKEPL</sequence>
<evidence type="ECO:0000313" key="1">
    <source>
        <dbReference type="EMBL" id="MDH7638921.1"/>
    </source>
</evidence>